<dbReference type="SUPFAM" id="SSF56112">
    <property type="entry name" value="Protein kinase-like (PK-like)"/>
    <property type="match status" value="1"/>
</dbReference>
<organism evidence="1 2">
    <name type="scientific">Pseudonocardia autotrophica</name>
    <name type="common">Amycolata autotrophica</name>
    <name type="synonym">Nocardia autotrophica</name>
    <dbReference type="NCBI Taxonomy" id="2074"/>
    <lineage>
        <taxon>Bacteria</taxon>
        <taxon>Bacillati</taxon>
        <taxon>Actinomycetota</taxon>
        <taxon>Actinomycetes</taxon>
        <taxon>Pseudonocardiales</taxon>
        <taxon>Pseudonocardiaceae</taxon>
        <taxon>Pseudonocardia</taxon>
    </lineage>
</organism>
<name>A0A1Y2MJ43_PSEAH</name>
<dbReference type="Gene3D" id="3.90.1200.10">
    <property type="match status" value="1"/>
</dbReference>
<evidence type="ECO:0000313" key="2">
    <source>
        <dbReference type="Proteomes" id="UP000194360"/>
    </source>
</evidence>
<dbReference type="InterPro" id="IPR011009">
    <property type="entry name" value="Kinase-like_dom_sf"/>
</dbReference>
<dbReference type="GO" id="GO:0016740">
    <property type="term" value="F:transferase activity"/>
    <property type="evidence" value="ECO:0007669"/>
    <property type="project" value="UniProtKB-KW"/>
</dbReference>
<protein>
    <submittedName>
        <fullName evidence="1">Phosphotransferase enzyme family protein</fullName>
    </submittedName>
</protein>
<accession>A0A1Y2MJ43</accession>
<dbReference type="OrthoDB" id="115252at2"/>
<proteinExistence type="predicted"/>
<gene>
    <name evidence="1" type="ORF">BG845_06149</name>
</gene>
<keyword evidence="1" id="KW-0808">Transferase</keyword>
<reference evidence="1 2" key="1">
    <citation type="submission" date="2016-09" db="EMBL/GenBank/DDBJ databases">
        <title>Pseudonocardia autotrophica DSM535, a candidate organism with high potential of specific P450 cytochromes.</title>
        <authorList>
            <person name="Grumaz C."/>
            <person name="Vainshtein Y."/>
            <person name="Kirstahler P."/>
            <person name="Sohn K."/>
        </authorList>
    </citation>
    <scope>NUCLEOTIDE SEQUENCE [LARGE SCALE GENOMIC DNA]</scope>
    <source>
        <strain evidence="1 2">DSM 535</strain>
    </source>
</reference>
<evidence type="ECO:0000313" key="1">
    <source>
        <dbReference type="EMBL" id="OSY35283.1"/>
    </source>
</evidence>
<dbReference type="STRING" id="2074.BG845_06149"/>
<sequence length="303" mass="32694">MSDHSARTAAAVDAAVGAARGLGLTVTDAAVLHDLFSVVVHLAPTPVVARMPVVFPRSTTPEILAGRQQAELDVAGWLAARGTPVIPPSPLVAREPVRRNGFSMTFWQFTEEDRRSEPDYAANSERVADLHAALHGYPGPLPFLTSDEPQHVPEALDQLAERGDLLTGDDLERARREWRALDPLVHSRAAFERAFPGVEVQPVHGDSPPANIFAGTDGPLFADFELVTTGPVEWDLATLGPEMRSAYERGARRSGLRPLDDDVMAFADAVGTLRAIATLALTPQLPVLADYLLPVLEQWRAAG</sequence>
<keyword evidence="2" id="KW-1185">Reference proteome</keyword>
<dbReference type="AlphaFoldDB" id="A0A1Y2MJ43"/>
<dbReference type="Proteomes" id="UP000194360">
    <property type="component" value="Unassembled WGS sequence"/>
</dbReference>
<dbReference type="EMBL" id="MIGB01000054">
    <property type="protein sequence ID" value="OSY35283.1"/>
    <property type="molecule type" value="Genomic_DNA"/>
</dbReference>
<comment type="caution">
    <text evidence="1">The sequence shown here is derived from an EMBL/GenBank/DDBJ whole genome shotgun (WGS) entry which is preliminary data.</text>
</comment>
<dbReference type="RefSeq" id="WP_085916218.1">
    <property type="nucleotide sequence ID" value="NZ_MIGB01000054.1"/>
</dbReference>